<dbReference type="Gene3D" id="1.10.390.10">
    <property type="entry name" value="Neutral Protease Domain 2"/>
    <property type="match status" value="1"/>
</dbReference>
<protein>
    <recommendedName>
        <fullName evidence="5">Aminopeptidase N</fullName>
        <ecNumber evidence="4">3.4.11.2</ecNumber>
    </recommendedName>
    <alternativeName>
        <fullName evidence="11">Alanine aminopeptidase</fullName>
    </alternativeName>
    <alternativeName>
        <fullName evidence="12">Lysyl aminopeptidase</fullName>
    </alternativeName>
</protein>
<feature type="domain" description="Peptidase M1 membrane alanine aminopeptidase" evidence="14">
    <location>
        <begin position="315"/>
        <end position="456"/>
    </location>
</feature>
<name>A0ABP7XQ68_9ACTN</name>
<comment type="caution">
    <text evidence="16">The sequence shown here is derived from an EMBL/GenBank/DDBJ whole genome shotgun (WGS) entry which is preliminary data.</text>
</comment>
<dbReference type="RefSeq" id="WP_344734277.1">
    <property type="nucleotide sequence ID" value="NZ_BAAAZH010000024.1"/>
</dbReference>
<comment type="cofactor">
    <cofactor evidence="2">
        <name>Zn(2+)</name>
        <dbReference type="ChEBI" id="CHEBI:29105"/>
    </cofactor>
</comment>
<keyword evidence="6" id="KW-0645">Protease</keyword>
<dbReference type="InterPro" id="IPR001930">
    <property type="entry name" value="Peptidase_M1"/>
</dbReference>
<dbReference type="SUPFAM" id="SSF55486">
    <property type="entry name" value="Metalloproteases ('zincins'), catalytic domain"/>
    <property type="match status" value="1"/>
</dbReference>
<dbReference type="InterPro" id="IPR042097">
    <property type="entry name" value="Aminopeptidase_N-like_N_sf"/>
</dbReference>
<feature type="chain" id="PRO_5047201648" description="Aminopeptidase N" evidence="13">
    <location>
        <begin position="30"/>
        <end position="466"/>
    </location>
</feature>
<evidence type="ECO:0000256" key="11">
    <source>
        <dbReference type="ARBA" id="ARBA00029811"/>
    </source>
</evidence>
<dbReference type="PANTHER" id="PTHR11533:SF297">
    <property type="entry name" value="AMINOPEPTIDASE N"/>
    <property type="match status" value="1"/>
</dbReference>
<dbReference type="InterPro" id="IPR027268">
    <property type="entry name" value="Peptidase_M4/M1_CTD_sf"/>
</dbReference>
<evidence type="ECO:0000256" key="5">
    <source>
        <dbReference type="ARBA" id="ARBA00015611"/>
    </source>
</evidence>
<evidence type="ECO:0000256" key="10">
    <source>
        <dbReference type="ARBA" id="ARBA00023049"/>
    </source>
</evidence>
<dbReference type="Gene3D" id="2.60.40.1730">
    <property type="entry name" value="tricorn interacting facor f3 domain"/>
    <property type="match status" value="1"/>
</dbReference>
<evidence type="ECO:0000256" key="1">
    <source>
        <dbReference type="ARBA" id="ARBA00000098"/>
    </source>
</evidence>
<dbReference type="Pfam" id="PF01433">
    <property type="entry name" value="Peptidase_M1"/>
    <property type="match status" value="1"/>
</dbReference>
<organism evidence="16 17">
    <name type="scientific">Nocardioides fonticola</name>
    <dbReference type="NCBI Taxonomy" id="450363"/>
    <lineage>
        <taxon>Bacteria</taxon>
        <taxon>Bacillati</taxon>
        <taxon>Actinomycetota</taxon>
        <taxon>Actinomycetes</taxon>
        <taxon>Propionibacteriales</taxon>
        <taxon>Nocardioidaceae</taxon>
        <taxon>Nocardioides</taxon>
    </lineage>
</organism>
<reference evidence="17" key="1">
    <citation type="journal article" date="2019" name="Int. J. Syst. Evol. Microbiol.">
        <title>The Global Catalogue of Microorganisms (GCM) 10K type strain sequencing project: providing services to taxonomists for standard genome sequencing and annotation.</title>
        <authorList>
            <consortium name="The Broad Institute Genomics Platform"/>
            <consortium name="The Broad Institute Genome Sequencing Center for Infectious Disease"/>
            <person name="Wu L."/>
            <person name="Ma J."/>
        </authorList>
    </citation>
    <scope>NUCLEOTIDE SEQUENCE [LARGE SCALE GENOMIC DNA]</scope>
    <source>
        <strain evidence="17">JCM 16703</strain>
    </source>
</reference>
<evidence type="ECO:0000256" key="13">
    <source>
        <dbReference type="SAM" id="SignalP"/>
    </source>
</evidence>
<evidence type="ECO:0000256" key="12">
    <source>
        <dbReference type="ARBA" id="ARBA00031533"/>
    </source>
</evidence>
<dbReference type="InterPro" id="IPR045357">
    <property type="entry name" value="Aminopeptidase_N-like_N"/>
</dbReference>
<dbReference type="Pfam" id="PF17900">
    <property type="entry name" value="Peptidase_M1_N"/>
    <property type="match status" value="1"/>
</dbReference>
<accession>A0ABP7XQ68</accession>
<dbReference type="EC" id="3.4.11.2" evidence="4"/>
<evidence type="ECO:0000313" key="16">
    <source>
        <dbReference type="EMBL" id="GAA4123434.1"/>
    </source>
</evidence>
<sequence length="466" mass="50116">MPRTAPRRAAAVLASAALLAPLALSSSWAGGTDPGSTSSDTLFPTSGNTGYDVRRYDVALDYTPGANQVEATITITARAQQALRSFHLDFEGPTLDTVTVGGKAATTSRDGAELIVTPASTIARGSTFTTVVTYAGTPPTHTDPDDSTEGWVPTSDGAVALGQPVGAATWLPSNNTPGDKADYRFRITVPAGWSAAANGALVSTTTSGTRTTWTWRTDEPMATYLATIAIGRFTVTKGSFRSRDGRTIPVTTFVDSQLGSADGLSRLTEILRTEEKWFGPYPFSAAGGIVDDANVGYALETQTRPFYPIGGADVSTVVHESAHQWFGDSVGLTDWHDIWLNEGFATYAEWLWDGAHGGKTPQQHFDDLYAEPAGSGLWSPAPRTFTDPADLFGEPVYNRGAMTLQALRVRIGSKDFFTLLRRWAAQHRDDTVRNAQFVALAEKVSGKELSAFFRTWLEIPKKPKGY</sequence>
<keyword evidence="13" id="KW-0732">Signal</keyword>
<dbReference type="SUPFAM" id="SSF63737">
    <property type="entry name" value="Leukotriene A4 hydrolase N-terminal domain"/>
    <property type="match status" value="1"/>
</dbReference>
<comment type="similarity">
    <text evidence="3">Belongs to the peptidase M1 family.</text>
</comment>
<comment type="catalytic activity">
    <reaction evidence="1">
        <text>Release of an N-terminal amino acid, Xaa-|-Yaa- from a peptide, amide or arylamide. Xaa is preferably Ala, but may be most amino acids including Pro (slow action). When a terminal hydrophobic residue is followed by a prolyl residue, the two may be released as an intact Xaa-Pro dipeptide.</text>
        <dbReference type="EC" id="3.4.11.2"/>
    </reaction>
</comment>
<dbReference type="PRINTS" id="PR00756">
    <property type="entry name" value="ALADIPTASE"/>
</dbReference>
<evidence type="ECO:0000313" key="17">
    <source>
        <dbReference type="Proteomes" id="UP001501495"/>
    </source>
</evidence>
<evidence type="ECO:0000256" key="6">
    <source>
        <dbReference type="ARBA" id="ARBA00022670"/>
    </source>
</evidence>
<evidence type="ECO:0000259" key="15">
    <source>
        <dbReference type="Pfam" id="PF17900"/>
    </source>
</evidence>
<keyword evidence="8" id="KW-0378">Hydrolase</keyword>
<evidence type="ECO:0000256" key="3">
    <source>
        <dbReference type="ARBA" id="ARBA00010136"/>
    </source>
</evidence>
<evidence type="ECO:0000256" key="8">
    <source>
        <dbReference type="ARBA" id="ARBA00022801"/>
    </source>
</evidence>
<keyword evidence="17" id="KW-1185">Reference proteome</keyword>
<keyword evidence="10" id="KW-0482">Metalloprotease</keyword>
<keyword evidence="9" id="KW-0862">Zinc</keyword>
<feature type="domain" description="Aminopeptidase N-like N-terminal" evidence="15">
    <location>
        <begin position="55"/>
        <end position="225"/>
    </location>
</feature>
<feature type="signal peptide" evidence="13">
    <location>
        <begin position="1"/>
        <end position="29"/>
    </location>
</feature>
<dbReference type="PANTHER" id="PTHR11533">
    <property type="entry name" value="PROTEASE M1 ZINC METALLOPROTEASE"/>
    <property type="match status" value="1"/>
</dbReference>
<dbReference type="CDD" id="cd09603">
    <property type="entry name" value="M1_APN_like"/>
    <property type="match status" value="1"/>
</dbReference>
<dbReference type="InterPro" id="IPR014782">
    <property type="entry name" value="Peptidase_M1_dom"/>
</dbReference>
<dbReference type="InterPro" id="IPR050344">
    <property type="entry name" value="Peptidase_M1_aminopeptidases"/>
</dbReference>
<proteinExistence type="inferred from homology"/>
<evidence type="ECO:0000256" key="2">
    <source>
        <dbReference type="ARBA" id="ARBA00001947"/>
    </source>
</evidence>
<dbReference type="Proteomes" id="UP001501495">
    <property type="component" value="Unassembled WGS sequence"/>
</dbReference>
<dbReference type="EMBL" id="BAAAZH010000024">
    <property type="protein sequence ID" value="GAA4123434.1"/>
    <property type="molecule type" value="Genomic_DNA"/>
</dbReference>
<evidence type="ECO:0000256" key="9">
    <source>
        <dbReference type="ARBA" id="ARBA00022833"/>
    </source>
</evidence>
<evidence type="ECO:0000256" key="4">
    <source>
        <dbReference type="ARBA" id="ARBA00012564"/>
    </source>
</evidence>
<keyword evidence="7" id="KW-0479">Metal-binding</keyword>
<gene>
    <name evidence="16" type="ORF">GCM10022215_30090</name>
</gene>
<evidence type="ECO:0000259" key="14">
    <source>
        <dbReference type="Pfam" id="PF01433"/>
    </source>
</evidence>
<evidence type="ECO:0000256" key="7">
    <source>
        <dbReference type="ARBA" id="ARBA00022723"/>
    </source>
</evidence>